<reference evidence="1 2" key="1">
    <citation type="journal article" date="2012" name="PLoS Pathog.">
        <title>Diverse lifestyles and strategies of plant pathogenesis encoded in the genomes of eighteen Dothideomycetes fungi.</title>
        <authorList>
            <person name="Ohm R.A."/>
            <person name="Feau N."/>
            <person name="Henrissat B."/>
            <person name="Schoch C.L."/>
            <person name="Horwitz B.A."/>
            <person name="Barry K.W."/>
            <person name="Condon B.J."/>
            <person name="Copeland A.C."/>
            <person name="Dhillon B."/>
            <person name="Glaser F."/>
            <person name="Hesse C.N."/>
            <person name="Kosti I."/>
            <person name="LaButti K."/>
            <person name="Lindquist E.A."/>
            <person name="Lucas S."/>
            <person name="Salamov A.A."/>
            <person name="Bradshaw R.E."/>
            <person name="Ciuffetti L."/>
            <person name="Hamelin R.C."/>
            <person name="Kema G.H.J."/>
            <person name="Lawrence C."/>
            <person name="Scott J.A."/>
            <person name="Spatafora J.W."/>
            <person name="Turgeon B.G."/>
            <person name="de Wit P.J.G.M."/>
            <person name="Zhong S."/>
            <person name="Goodwin S.B."/>
            <person name="Grigoriev I.V."/>
        </authorList>
    </citation>
    <scope>NUCLEOTIDE SEQUENCE [LARGE SCALE GENOMIC DNA]</scope>
    <source>
        <strain evidence="1 2">CIRAD86</strain>
    </source>
</reference>
<evidence type="ECO:0000313" key="1">
    <source>
        <dbReference type="EMBL" id="EME84940.1"/>
    </source>
</evidence>
<sequence>MTTLAYRVNSKIRRRIQPIPHDFSNCNCETDICEALTAQNDARCSTDCSMPDWDNDLAAKARRKARSLA</sequence>
<name>M2Z553_PSEFD</name>
<dbReference type="KEGG" id="pfj:MYCFIDRAFT_203209"/>
<dbReference type="HOGENOM" id="CLU_2777017_0_0_1"/>
<gene>
    <name evidence="1" type="ORF">MYCFIDRAFT_203209</name>
</gene>
<protein>
    <submittedName>
        <fullName evidence="1">Uncharacterized protein</fullName>
    </submittedName>
</protein>
<evidence type="ECO:0000313" key="2">
    <source>
        <dbReference type="Proteomes" id="UP000016932"/>
    </source>
</evidence>
<dbReference type="AlphaFoldDB" id="M2Z553"/>
<accession>M2Z553</accession>
<dbReference type="Proteomes" id="UP000016932">
    <property type="component" value="Unassembled WGS sequence"/>
</dbReference>
<organism evidence="1 2">
    <name type="scientific">Pseudocercospora fijiensis (strain CIRAD86)</name>
    <name type="common">Black leaf streak disease fungus</name>
    <name type="synonym">Mycosphaerella fijiensis</name>
    <dbReference type="NCBI Taxonomy" id="383855"/>
    <lineage>
        <taxon>Eukaryota</taxon>
        <taxon>Fungi</taxon>
        <taxon>Dikarya</taxon>
        <taxon>Ascomycota</taxon>
        <taxon>Pezizomycotina</taxon>
        <taxon>Dothideomycetes</taxon>
        <taxon>Dothideomycetidae</taxon>
        <taxon>Mycosphaerellales</taxon>
        <taxon>Mycosphaerellaceae</taxon>
        <taxon>Pseudocercospora</taxon>
    </lineage>
</organism>
<dbReference type="VEuPathDB" id="FungiDB:MYCFIDRAFT_203209"/>
<dbReference type="GeneID" id="19336124"/>
<dbReference type="EMBL" id="KB446557">
    <property type="protein sequence ID" value="EME84940.1"/>
    <property type="molecule type" value="Genomic_DNA"/>
</dbReference>
<keyword evidence="2" id="KW-1185">Reference proteome</keyword>
<dbReference type="RefSeq" id="XP_007925469.1">
    <property type="nucleotide sequence ID" value="XM_007927278.1"/>
</dbReference>
<proteinExistence type="predicted"/>